<accession>A0ABX2XGK3</accession>
<comment type="caution">
    <text evidence="1">The sequence shown here is derived from an EMBL/GenBank/DDBJ whole genome shotgun (WGS) entry which is preliminary data.</text>
</comment>
<reference evidence="2" key="1">
    <citation type="submission" date="2016-03" db="EMBL/GenBank/DDBJ databases">
        <title>Draft genome sequence of Paenibacillus glacialis DSM 22343.</title>
        <authorList>
            <person name="Shin S.-K."/>
            <person name="Yi H."/>
        </authorList>
    </citation>
    <scope>NUCLEOTIDE SEQUENCE [LARGE SCALE GENOMIC DNA]</scope>
    <source>
        <strain evidence="2">CCUG 60099</strain>
    </source>
</reference>
<evidence type="ECO:0000313" key="2">
    <source>
        <dbReference type="Proteomes" id="UP000093343"/>
    </source>
</evidence>
<evidence type="ECO:0000313" key="1">
    <source>
        <dbReference type="EMBL" id="OCB72004.1"/>
    </source>
</evidence>
<organism evidence="1 2">
    <name type="scientific">Flavobacterium piscis</name>
    <dbReference type="NCBI Taxonomy" id="1114874"/>
    <lineage>
        <taxon>Bacteria</taxon>
        <taxon>Pseudomonadati</taxon>
        <taxon>Bacteroidota</taxon>
        <taxon>Flavobacteriia</taxon>
        <taxon>Flavobacteriales</taxon>
        <taxon>Flavobacteriaceae</taxon>
        <taxon>Flavobacterium</taxon>
    </lineage>
</organism>
<gene>
    <name evidence="1" type="ORF">FLP_15940</name>
</gene>
<sequence length="74" mass="8566">MKTKSFELFATKTQRHKKLVKVMSNRTVCSNSKNENRFVPLCLRGRSKLVVIVVKKIKKAANIAAFYFLVSTRY</sequence>
<protein>
    <submittedName>
        <fullName evidence="1">Uncharacterized protein</fullName>
    </submittedName>
</protein>
<dbReference type="Proteomes" id="UP000093343">
    <property type="component" value="Unassembled WGS sequence"/>
</dbReference>
<name>A0ABX2XGK3_9FLAO</name>
<keyword evidence="2" id="KW-1185">Reference proteome</keyword>
<proteinExistence type="predicted"/>
<dbReference type="EMBL" id="LVEN01000035">
    <property type="protein sequence ID" value="OCB72004.1"/>
    <property type="molecule type" value="Genomic_DNA"/>
</dbReference>